<dbReference type="Gene3D" id="3.30.420.10">
    <property type="entry name" value="Ribonuclease H-like superfamily/Ribonuclease H"/>
    <property type="match status" value="1"/>
</dbReference>
<comment type="caution">
    <text evidence="2">The sequence shown here is derived from an EMBL/GenBank/DDBJ whole genome shotgun (WGS) entry which is preliminary data.</text>
</comment>
<proteinExistence type="predicted"/>
<feature type="non-terminal residue" evidence="2">
    <location>
        <position position="123"/>
    </location>
</feature>
<dbReference type="InterPro" id="IPR036397">
    <property type="entry name" value="RNaseH_sf"/>
</dbReference>
<dbReference type="SUPFAM" id="SSF53098">
    <property type="entry name" value="Ribonuclease H-like"/>
    <property type="match status" value="1"/>
</dbReference>
<evidence type="ECO:0000313" key="3">
    <source>
        <dbReference type="Proteomes" id="UP000076858"/>
    </source>
</evidence>
<dbReference type="Proteomes" id="UP000076858">
    <property type="component" value="Unassembled WGS sequence"/>
</dbReference>
<dbReference type="InterPro" id="IPR012337">
    <property type="entry name" value="RNaseH-like_sf"/>
</dbReference>
<evidence type="ECO:0000313" key="2">
    <source>
        <dbReference type="EMBL" id="KZS00502.1"/>
    </source>
</evidence>
<dbReference type="Pfam" id="PF00665">
    <property type="entry name" value="rve"/>
    <property type="match status" value="1"/>
</dbReference>
<sequence length="123" mass="14297">KYIRTTDSSQWRREHKNLVTDFVAQKPEQLLVADITYFDTEKGTVYGHLITDGYSKKIMGYKVAYDMKKERTIDAFNQAMKNRVYTHQGIHHSDRGSQYCSPVYTKNAENNNYVMSMTQDGSP</sequence>
<dbReference type="GO" id="GO:0015074">
    <property type="term" value="P:DNA integration"/>
    <property type="evidence" value="ECO:0007669"/>
    <property type="project" value="InterPro"/>
</dbReference>
<dbReference type="PROSITE" id="PS50994">
    <property type="entry name" value="INTEGRASE"/>
    <property type="match status" value="1"/>
</dbReference>
<organism evidence="2 3">
    <name type="scientific">Daphnia magna</name>
    <dbReference type="NCBI Taxonomy" id="35525"/>
    <lineage>
        <taxon>Eukaryota</taxon>
        <taxon>Metazoa</taxon>
        <taxon>Ecdysozoa</taxon>
        <taxon>Arthropoda</taxon>
        <taxon>Crustacea</taxon>
        <taxon>Branchiopoda</taxon>
        <taxon>Diplostraca</taxon>
        <taxon>Cladocera</taxon>
        <taxon>Anomopoda</taxon>
        <taxon>Daphniidae</taxon>
        <taxon>Daphnia</taxon>
    </lineage>
</organism>
<dbReference type="InterPro" id="IPR050900">
    <property type="entry name" value="Transposase_IS3/IS150/IS904"/>
</dbReference>
<dbReference type="EMBL" id="LRGB01009698">
    <property type="protein sequence ID" value="KZS00502.1"/>
    <property type="molecule type" value="Genomic_DNA"/>
</dbReference>
<name>A0A164HRT7_9CRUS</name>
<reference evidence="2 3" key="1">
    <citation type="submission" date="2016-03" db="EMBL/GenBank/DDBJ databases">
        <title>EvidentialGene: Evidence-directed Construction of Genes on Genomes.</title>
        <authorList>
            <person name="Gilbert D.G."/>
            <person name="Choi J.-H."/>
            <person name="Mockaitis K."/>
            <person name="Colbourne J."/>
            <person name="Pfrender M."/>
        </authorList>
    </citation>
    <scope>NUCLEOTIDE SEQUENCE [LARGE SCALE GENOMIC DNA]</scope>
    <source>
        <strain evidence="2 3">Xinb3</strain>
        <tissue evidence="2">Complete organism</tissue>
    </source>
</reference>
<dbReference type="PANTHER" id="PTHR46889">
    <property type="entry name" value="TRANSPOSASE INSF FOR INSERTION SEQUENCE IS3B-RELATED"/>
    <property type="match status" value="1"/>
</dbReference>
<feature type="non-terminal residue" evidence="2">
    <location>
        <position position="1"/>
    </location>
</feature>
<dbReference type="AlphaFoldDB" id="A0A164HRT7"/>
<protein>
    <recommendedName>
        <fullName evidence="1">Integrase catalytic domain-containing protein</fullName>
    </recommendedName>
</protein>
<dbReference type="GO" id="GO:0003676">
    <property type="term" value="F:nucleic acid binding"/>
    <property type="evidence" value="ECO:0007669"/>
    <property type="project" value="InterPro"/>
</dbReference>
<feature type="domain" description="Integrase catalytic" evidence="1">
    <location>
        <begin position="23"/>
        <end position="123"/>
    </location>
</feature>
<evidence type="ECO:0000259" key="1">
    <source>
        <dbReference type="PROSITE" id="PS50994"/>
    </source>
</evidence>
<keyword evidence="3" id="KW-1185">Reference proteome</keyword>
<dbReference type="STRING" id="35525.A0A164HRT7"/>
<accession>A0A164HRT7</accession>
<dbReference type="PANTHER" id="PTHR46889:SF5">
    <property type="entry name" value="INTEGRASE PROTEIN"/>
    <property type="match status" value="1"/>
</dbReference>
<gene>
    <name evidence="2" type="ORF">APZ42_003171</name>
</gene>
<dbReference type="InterPro" id="IPR001584">
    <property type="entry name" value="Integrase_cat-core"/>
</dbReference>